<dbReference type="Pfam" id="PF12867">
    <property type="entry name" value="DinB_2"/>
    <property type="match status" value="1"/>
</dbReference>
<protein>
    <submittedName>
        <fullName evidence="2">DinB family protein</fullName>
    </submittedName>
</protein>
<dbReference type="SUPFAM" id="SSF109854">
    <property type="entry name" value="DinB/YfiT-like putative metalloenzymes"/>
    <property type="match status" value="1"/>
</dbReference>
<evidence type="ECO:0000313" key="3">
    <source>
        <dbReference type="Proteomes" id="UP001596266"/>
    </source>
</evidence>
<organism evidence="2 3">
    <name type="scientific">Luteococcus sanguinis</name>
    <dbReference type="NCBI Taxonomy" id="174038"/>
    <lineage>
        <taxon>Bacteria</taxon>
        <taxon>Bacillati</taxon>
        <taxon>Actinomycetota</taxon>
        <taxon>Actinomycetes</taxon>
        <taxon>Propionibacteriales</taxon>
        <taxon>Propionibacteriaceae</taxon>
        <taxon>Luteococcus</taxon>
    </lineage>
</organism>
<dbReference type="NCBIfam" id="NF047843">
    <property type="entry name" value="MST_Rv0443"/>
    <property type="match status" value="1"/>
</dbReference>
<dbReference type="InterPro" id="IPR034660">
    <property type="entry name" value="DinB/YfiT-like"/>
</dbReference>
<comment type="caution">
    <text evidence="2">The sequence shown here is derived from an EMBL/GenBank/DDBJ whole genome shotgun (WGS) entry which is preliminary data.</text>
</comment>
<evidence type="ECO:0000259" key="1">
    <source>
        <dbReference type="Pfam" id="PF12867"/>
    </source>
</evidence>
<dbReference type="Gene3D" id="1.20.120.450">
    <property type="entry name" value="dinb family like domain"/>
    <property type="match status" value="1"/>
</dbReference>
<evidence type="ECO:0000313" key="2">
    <source>
        <dbReference type="EMBL" id="MFC6397830.1"/>
    </source>
</evidence>
<keyword evidence="3" id="KW-1185">Reference proteome</keyword>
<proteinExistence type="predicted"/>
<dbReference type="InterPro" id="IPR024775">
    <property type="entry name" value="DinB-like"/>
</dbReference>
<gene>
    <name evidence="2" type="ORF">ACFP57_12675</name>
</gene>
<dbReference type="EMBL" id="JBHSUA010000024">
    <property type="protein sequence ID" value="MFC6397830.1"/>
    <property type="molecule type" value="Genomic_DNA"/>
</dbReference>
<dbReference type="Proteomes" id="UP001596266">
    <property type="component" value="Unassembled WGS sequence"/>
</dbReference>
<dbReference type="RefSeq" id="WP_343886962.1">
    <property type="nucleotide sequence ID" value="NZ_BAAAKI010000025.1"/>
</dbReference>
<name>A0ABW1X2X6_9ACTN</name>
<reference evidence="3" key="1">
    <citation type="journal article" date="2019" name="Int. J. Syst. Evol. Microbiol.">
        <title>The Global Catalogue of Microorganisms (GCM) 10K type strain sequencing project: providing services to taxonomists for standard genome sequencing and annotation.</title>
        <authorList>
            <consortium name="The Broad Institute Genomics Platform"/>
            <consortium name="The Broad Institute Genome Sequencing Center for Infectious Disease"/>
            <person name="Wu L."/>
            <person name="Ma J."/>
        </authorList>
    </citation>
    <scope>NUCLEOTIDE SEQUENCE [LARGE SCALE GENOMIC DNA]</scope>
    <source>
        <strain evidence="3">CGMCC 1.15277</strain>
    </source>
</reference>
<accession>A0ABW1X2X6</accession>
<feature type="domain" description="DinB-like" evidence="1">
    <location>
        <begin position="18"/>
        <end position="172"/>
    </location>
</feature>
<sequence>MELNQEETMTLDLFADAFGRAAENLPPTITGLTTDQLAWRPAPGANPAGWLAWHLARVEDEQVADLVRKLIDPSAATVWEQGWRDRFALPYAADAHGYGMSDEQVDAFGATDPSLLLGYYADVHGATLAALDAFDAHPGALDRVVDTGWDPPVTGAVRLVSVLDDVAQHVGQLAYLRHLIEAQRSA</sequence>